<feature type="compositionally biased region" description="Low complexity" evidence="5">
    <location>
        <begin position="232"/>
        <end position="244"/>
    </location>
</feature>
<accession>A0AAN8XRK0</accession>
<feature type="compositionally biased region" description="Polar residues" evidence="5">
    <location>
        <begin position="30"/>
        <end position="55"/>
    </location>
</feature>
<feature type="region of interest" description="Disordered" evidence="5">
    <location>
        <begin position="20"/>
        <end position="68"/>
    </location>
</feature>
<evidence type="ECO:0000256" key="3">
    <source>
        <dbReference type="ARBA" id="ARBA00022737"/>
    </source>
</evidence>
<dbReference type="Proteomes" id="UP001372834">
    <property type="component" value="Unassembled WGS sequence"/>
</dbReference>
<reference evidence="6 7" key="1">
    <citation type="submission" date="2023-10" db="EMBL/GenBank/DDBJ databases">
        <title>Genomes of two closely related lineages of the louse Polyplax serrata with different host specificities.</title>
        <authorList>
            <person name="Martinu J."/>
            <person name="Tarabai H."/>
            <person name="Stefka J."/>
            <person name="Hypsa V."/>
        </authorList>
    </citation>
    <scope>NUCLEOTIDE SEQUENCE [LARGE SCALE GENOMIC DNA]</scope>
    <source>
        <strain evidence="6">HR10_N</strain>
    </source>
</reference>
<dbReference type="GO" id="GO:0005634">
    <property type="term" value="C:nucleus"/>
    <property type="evidence" value="ECO:0007669"/>
    <property type="project" value="UniProtKB-SubCell"/>
</dbReference>
<evidence type="ECO:0000256" key="5">
    <source>
        <dbReference type="SAM" id="MobiDB-lite"/>
    </source>
</evidence>
<dbReference type="PANTHER" id="PTHR45891:SF3">
    <property type="entry name" value="ZINC FINGER PROTEIN 2"/>
    <property type="match status" value="1"/>
</dbReference>
<proteinExistence type="predicted"/>
<evidence type="ECO:0000256" key="4">
    <source>
        <dbReference type="ARBA" id="ARBA00022833"/>
    </source>
</evidence>
<comment type="caution">
    <text evidence="6">The sequence shown here is derived from an EMBL/GenBank/DDBJ whole genome shotgun (WGS) entry which is preliminary data.</text>
</comment>
<evidence type="ECO:0000256" key="1">
    <source>
        <dbReference type="ARBA" id="ARBA00004123"/>
    </source>
</evidence>
<dbReference type="InterPro" id="IPR051968">
    <property type="entry name" value="ZnFinger_Homeobox_TR"/>
</dbReference>
<dbReference type="GO" id="GO:0000978">
    <property type="term" value="F:RNA polymerase II cis-regulatory region sequence-specific DNA binding"/>
    <property type="evidence" value="ECO:0007669"/>
    <property type="project" value="TreeGrafter"/>
</dbReference>
<dbReference type="GO" id="GO:0046872">
    <property type="term" value="F:metal ion binding"/>
    <property type="evidence" value="ECO:0007669"/>
    <property type="project" value="UniProtKB-KW"/>
</dbReference>
<dbReference type="EMBL" id="JAWJWE010000001">
    <property type="protein sequence ID" value="KAK6645625.1"/>
    <property type="molecule type" value="Genomic_DNA"/>
</dbReference>
<keyword evidence="4" id="KW-0862">Zinc</keyword>
<evidence type="ECO:0000256" key="2">
    <source>
        <dbReference type="ARBA" id="ARBA00022723"/>
    </source>
</evidence>
<sequence length="283" mass="31022">MREDLCVSTCVTAYLTECSSETGTGRGQSVCENSSNINQKDQKQMPTTGVPESQAQQPKPPTPEGGTPLLLLNLPQETFQEVQKIAQAGTPGVTTCRVFDPEAKDQTIVNLYQEVETEAGFVCKKCRMAYQTEMTLLAHQRTICYPGKLSESRGSVRLVTISYECKLCSSSFVCSSAMEFKRHCETEVHVCKVNQQQRLLKPGGFPQQMPSSPSSGLTHEMENVVNQITALAAQAAQESSPPSSGQDSNANFTMKNSKEFCQPKRNKISLVNNQHVPIHSSGH</sequence>
<dbReference type="PANTHER" id="PTHR45891">
    <property type="entry name" value="ZINC FINGER HOMEOBOX PROTEIN"/>
    <property type="match status" value="1"/>
</dbReference>
<evidence type="ECO:0000313" key="7">
    <source>
        <dbReference type="Proteomes" id="UP001372834"/>
    </source>
</evidence>
<evidence type="ECO:0000313" key="6">
    <source>
        <dbReference type="EMBL" id="KAK6645625.1"/>
    </source>
</evidence>
<feature type="compositionally biased region" description="Polar residues" evidence="5">
    <location>
        <begin position="245"/>
        <end position="255"/>
    </location>
</feature>
<keyword evidence="2" id="KW-0479">Metal-binding</keyword>
<dbReference type="GO" id="GO:0000981">
    <property type="term" value="F:DNA-binding transcription factor activity, RNA polymerase II-specific"/>
    <property type="evidence" value="ECO:0007669"/>
    <property type="project" value="TreeGrafter"/>
</dbReference>
<dbReference type="AlphaFoldDB" id="A0AAN8XRK0"/>
<comment type="subcellular location">
    <subcellularLocation>
        <location evidence="1">Nucleus</location>
    </subcellularLocation>
</comment>
<feature type="region of interest" description="Disordered" evidence="5">
    <location>
        <begin position="232"/>
        <end position="283"/>
    </location>
</feature>
<keyword evidence="3" id="KW-0677">Repeat</keyword>
<protein>
    <submittedName>
        <fullName evidence="6">Uncharacterized protein</fullName>
    </submittedName>
</protein>
<organism evidence="6 7">
    <name type="scientific">Polyplax serrata</name>
    <name type="common">Common mouse louse</name>
    <dbReference type="NCBI Taxonomy" id="468196"/>
    <lineage>
        <taxon>Eukaryota</taxon>
        <taxon>Metazoa</taxon>
        <taxon>Ecdysozoa</taxon>
        <taxon>Arthropoda</taxon>
        <taxon>Hexapoda</taxon>
        <taxon>Insecta</taxon>
        <taxon>Pterygota</taxon>
        <taxon>Neoptera</taxon>
        <taxon>Paraneoptera</taxon>
        <taxon>Psocodea</taxon>
        <taxon>Troctomorpha</taxon>
        <taxon>Phthiraptera</taxon>
        <taxon>Anoplura</taxon>
        <taxon>Polyplacidae</taxon>
        <taxon>Polyplax</taxon>
    </lineage>
</organism>
<gene>
    <name evidence="6" type="ORF">RUM43_001905</name>
</gene>
<name>A0AAN8XRK0_POLSC</name>